<dbReference type="OrthoDB" id="9778341at2"/>
<comment type="caution">
    <text evidence="10">The sequence shown here is derived from an EMBL/GenBank/DDBJ whole genome shotgun (WGS) entry which is preliminary data.</text>
</comment>
<keyword evidence="3 7" id="KW-0812">Transmembrane</keyword>
<feature type="transmembrane region" description="Helical" evidence="7">
    <location>
        <begin position="140"/>
        <end position="164"/>
    </location>
</feature>
<keyword evidence="11" id="KW-1185">Reference proteome</keyword>
<evidence type="ECO:0000256" key="6">
    <source>
        <dbReference type="ARBA" id="ARBA00023136"/>
    </source>
</evidence>
<evidence type="ECO:0000313" key="11">
    <source>
        <dbReference type="Proteomes" id="UP000292639"/>
    </source>
</evidence>
<dbReference type="GO" id="GO:0016020">
    <property type="term" value="C:membrane"/>
    <property type="evidence" value="ECO:0007669"/>
    <property type="project" value="UniProtKB-SubCell"/>
</dbReference>
<feature type="domain" description="Peptidase S54 rhomboid" evidence="8">
    <location>
        <begin position="138"/>
        <end position="279"/>
    </location>
</feature>
<keyword evidence="6 7" id="KW-0472">Membrane</keyword>
<name>A0A4Q9R8N7_9GAMM</name>
<gene>
    <name evidence="10" type="ORF">DNJ96_09885</name>
</gene>
<sequence>MELLEALRLPLSEDLSGFVMLLQRLGVPCRVSEEAGEQVLRVPEAQLEQVRELYRHYPLGDGVAVEVSPPHPAGRGGFAQALLRHPLTGLLLLVTLIVAGLTQLGDNLGAVRWFNFTDFRIEGDYAYFAPLAQTLDSGQWWRLLTPMFVHFGVLHLAMNGLWFWELGRRIEVRQGAVPLLLLSLSFGVVANLAQYVFGGPGIFGGLSGVLYGLLGHCWLYQKLAPDERYRLPRGVVVLMLAWLLVCLSGIIDLASFGTLSIANAAHVGGLVAGCITGLLGGWLARRRLAGA</sequence>
<dbReference type="Proteomes" id="UP000292639">
    <property type="component" value="Unassembled WGS sequence"/>
</dbReference>
<proteinExistence type="inferred from homology"/>
<dbReference type="PANTHER" id="PTHR43731:SF14">
    <property type="entry name" value="PRESENILIN-ASSOCIATED RHOMBOID-LIKE PROTEIN, MITOCHONDRIAL"/>
    <property type="match status" value="1"/>
</dbReference>
<organism evidence="10 11">
    <name type="scientific">Stutzerimonas kirkiae</name>
    <dbReference type="NCBI Taxonomy" id="2211392"/>
    <lineage>
        <taxon>Bacteria</taxon>
        <taxon>Pseudomonadati</taxon>
        <taxon>Pseudomonadota</taxon>
        <taxon>Gammaproteobacteria</taxon>
        <taxon>Pseudomonadales</taxon>
        <taxon>Pseudomonadaceae</taxon>
        <taxon>Stutzerimonas</taxon>
    </lineage>
</organism>
<evidence type="ECO:0000259" key="8">
    <source>
        <dbReference type="Pfam" id="PF01694"/>
    </source>
</evidence>
<dbReference type="PANTHER" id="PTHR43731">
    <property type="entry name" value="RHOMBOID PROTEASE"/>
    <property type="match status" value="1"/>
</dbReference>
<dbReference type="EMBL" id="QJUP01000011">
    <property type="protein sequence ID" value="TBU96861.1"/>
    <property type="molecule type" value="Genomic_DNA"/>
</dbReference>
<protein>
    <submittedName>
        <fullName evidence="10">Rhomboid family intramembrane serine protease</fullName>
    </submittedName>
</protein>
<evidence type="ECO:0000256" key="4">
    <source>
        <dbReference type="ARBA" id="ARBA00022801"/>
    </source>
</evidence>
<evidence type="ECO:0000256" key="3">
    <source>
        <dbReference type="ARBA" id="ARBA00022692"/>
    </source>
</evidence>
<feature type="transmembrane region" description="Helical" evidence="7">
    <location>
        <begin position="87"/>
        <end position="105"/>
    </location>
</feature>
<reference evidence="10 11" key="1">
    <citation type="submission" date="2018-06" db="EMBL/GenBank/DDBJ databases">
        <title>Three novel Pseudomonas species isolated from symptomatic oak.</title>
        <authorList>
            <person name="Bueno-Gonzalez V."/>
            <person name="Brady C."/>
        </authorList>
    </citation>
    <scope>NUCLEOTIDE SEQUENCE [LARGE SCALE GENOMIC DNA]</scope>
    <source>
        <strain evidence="10 11">P17C</strain>
    </source>
</reference>
<comment type="similarity">
    <text evidence="2">Belongs to the peptidase S54 family.</text>
</comment>
<dbReference type="AlphaFoldDB" id="A0A4Q9R8N7"/>
<evidence type="ECO:0000256" key="7">
    <source>
        <dbReference type="SAM" id="Phobius"/>
    </source>
</evidence>
<dbReference type="InterPro" id="IPR050925">
    <property type="entry name" value="Rhomboid_protease_S54"/>
</dbReference>
<feature type="transmembrane region" description="Helical" evidence="7">
    <location>
        <begin position="263"/>
        <end position="284"/>
    </location>
</feature>
<dbReference type="InterPro" id="IPR031976">
    <property type="entry name" value="NRho"/>
</dbReference>
<feature type="transmembrane region" description="Helical" evidence="7">
    <location>
        <begin position="231"/>
        <end position="251"/>
    </location>
</feature>
<keyword evidence="4" id="KW-0378">Hydrolase</keyword>
<dbReference type="Gene3D" id="3.30.70.2080">
    <property type="match status" value="1"/>
</dbReference>
<evidence type="ECO:0000313" key="10">
    <source>
        <dbReference type="EMBL" id="TBU96861.1"/>
    </source>
</evidence>
<keyword evidence="10" id="KW-0645">Protease</keyword>
<evidence type="ECO:0000256" key="2">
    <source>
        <dbReference type="ARBA" id="ARBA00009045"/>
    </source>
</evidence>
<accession>A0A4Q9R8N7</accession>
<dbReference type="GO" id="GO:0006508">
    <property type="term" value="P:proteolysis"/>
    <property type="evidence" value="ECO:0007669"/>
    <property type="project" value="UniProtKB-KW"/>
</dbReference>
<dbReference type="Gene3D" id="1.20.1540.10">
    <property type="entry name" value="Rhomboid-like"/>
    <property type="match status" value="1"/>
</dbReference>
<dbReference type="InterPro" id="IPR038244">
    <property type="entry name" value="NRho_sf"/>
</dbReference>
<feature type="transmembrane region" description="Helical" evidence="7">
    <location>
        <begin position="176"/>
        <end position="196"/>
    </location>
</feature>
<dbReference type="Pfam" id="PF01694">
    <property type="entry name" value="Rhomboid"/>
    <property type="match status" value="1"/>
</dbReference>
<evidence type="ECO:0000259" key="9">
    <source>
        <dbReference type="Pfam" id="PF16733"/>
    </source>
</evidence>
<feature type="transmembrane region" description="Helical" evidence="7">
    <location>
        <begin position="202"/>
        <end position="219"/>
    </location>
</feature>
<feature type="domain" description="Rhomboid protease N-terminal" evidence="9">
    <location>
        <begin position="1"/>
        <end position="63"/>
    </location>
</feature>
<comment type="subcellular location">
    <subcellularLocation>
        <location evidence="1">Membrane</location>
        <topology evidence="1">Multi-pass membrane protein</topology>
    </subcellularLocation>
</comment>
<dbReference type="Pfam" id="PF16733">
    <property type="entry name" value="NRho"/>
    <property type="match status" value="1"/>
</dbReference>
<evidence type="ECO:0000256" key="5">
    <source>
        <dbReference type="ARBA" id="ARBA00022989"/>
    </source>
</evidence>
<keyword evidence="5 7" id="KW-1133">Transmembrane helix</keyword>
<dbReference type="InterPro" id="IPR022764">
    <property type="entry name" value="Peptidase_S54_rhomboid_dom"/>
</dbReference>
<dbReference type="GO" id="GO:0004252">
    <property type="term" value="F:serine-type endopeptidase activity"/>
    <property type="evidence" value="ECO:0007669"/>
    <property type="project" value="InterPro"/>
</dbReference>
<dbReference type="InterPro" id="IPR035952">
    <property type="entry name" value="Rhomboid-like_sf"/>
</dbReference>
<evidence type="ECO:0000256" key="1">
    <source>
        <dbReference type="ARBA" id="ARBA00004141"/>
    </source>
</evidence>
<dbReference type="SUPFAM" id="SSF144091">
    <property type="entry name" value="Rhomboid-like"/>
    <property type="match status" value="1"/>
</dbReference>